<organism evidence="4 5">
    <name type="scientific">Fervidobacterium gondwanense DSM 13020</name>
    <dbReference type="NCBI Taxonomy" id="1121883"/>
    <lineage>
        <taxon>Bacteria</taxon>
        <taxon>Thermotogati</taxon>
        <taxon>Thermotogota</taxon>
        <taxon>Thermotogae</taxon>
        <taxon>Thermotogales</taxon>
        <taxon>Fervidobacteriaceae</taxon>
        <taxon>Fervidobacterium</taxon>
    </lineage>
</organism>
<keyword evidence="2" id="KW-0812">Transmembrane</keyword>
<dbReference type="RefSeq" id="WP_084634361.1">
    <property type="nucleotide sequence ID" value="NZ_FRDJ01000004.1"/>
</dbReference>
<dbReference type="SUPFAM" id="SSF51445">
    <property type="entry name" value="(Trans)glycosidases"/>
    <property type="match status" value="1"/>
</dbReference>
<dbReference type="AlphaFoldDB" id="A0A1M7SJF5"/>
<proteinExistence type="predicted"/>
<feature type="transmembrane region" description="Helical" evidence="2">
    <location>
        <begin position="35"/>
        <end position="55"/>
    </location>
</feature>
<dbReference type="OrthoDB" id="9774125at2"/>
<dbReference type="Proteomes" id="UP000184207">
    <property type="component" value="Unassembled WGS sequence"/>
</dbReference>
<reference evidence="5" key="1">
    <citation type="submission" date="2016-12" db="EMBL/GenBank/DDBJ databases">
        <authorList>
            <person name="Varghese N."/>
            <person name="Submissions S."/>
        </authorList>
    </citation>
    <scope>NUCLEOTIDE SEQUENCE [LARGE SCALE GENOMIC DNA]</scope>
    <source>
        <strain evidence="5">DSM 13020</strain>
    </source>
</reference>
<evidence type="ECO:0000313" key="4">
    <source>
        <dbReference type="EMBL" id="SHN58558.1"/>
    </source>
</evidence>
<evidence type="ECO:0000259" key="3">
    <source>
        <dbReference type="Pfam" id="PF13200"/>
    </source>
</evidence>
<accession>A0A1M7SJF5</accession>
<dbReference type="STRING" id="1121883.SAMN02745226_00941"/>
<name>A0A1M7SJF5_FERGO</name>
<keyword evidence="5" id="KW-1185">Reference proteome</keyword>
<feature type="compositionally biased region" description="Basic and acidic residues" evidence="1">
    <location>
        <begin position="133"/>
        <end position="163"/>
    </location>
</feature>
<dbReference type="InterPro" id="IPR017853">
    <property type="entry name" value="GH"/>
</dbReference>
<keyword evidence="2" id="KW-0472">Membrane</keyword>
<evidence type="ECO:0000256" key="2">
    <source>
        <dbReference type="SAM" id="Phobius"/>
    </source>
</evidence>
<evidence type="ECO:0000256" key="1">
    <source>
        <dbReference type="SAM" id="MobiDB-lite"/>
    </source>
</evidence>
<dbReference type="Pfam" id="PF13200">
    <property type="entry name" value="DUF4015"/>
    <property type="match status" value="1"/>
</dbReference>
<evidence type="ECO:0000313" key="5">
    <source>
        <dbReference type="Proteomes" id="UP000184207"/>
    </source>
</evidence>
<dbReference type="InterPro" id="IPR025275">
    <property type="entry name" value="DUF4015"/>
</dbReference>
<feature type="compositionally biased region" description="Polar residues" evidence="1">
    <location>
        <begin position="115"/>
        <end position="132"/>
    </location>
</feature>
<protein>
    <recommendedName>
        <fullName evidence="3">DUF4015 domain-containing protein</fullName>
    </recommendedName>
</protein>
<dbReference type="EMBL" id="FRDJ01000004">
    <property type="protein sequence ID" value="SHN58558.1"/>
    <property type="molecule type" value="Genomic_DNA"/>
</dbReference>
<gene>
    <name evidence="4" type="ORF">SAMN02745226_00941</name>
</gene>
<feature type="region of interest" description="Disordered" evidence="1">
    <location>
        <begin position="78"/>
        <end position="173"/>
    </location>
</feature>
<feature type="domain" description="DUF4015" evidence="3">
    <location>
        <begin position="306"/>
        <end position="625"/>
    </location>
</feature>
<keyword evidence="2" id="KW-1133">Transmembrane helix</keyword>
<sequence>MKQKKNDYKKVNKVYKLSQSGKLLIDRIRKTRLRVTILAVIVFFIALIGVFQLMFSENWTLKNSNKLNSGMTSVVDESTETVSSTVHDTENLESEETIESSPTSNSALEIGTKGGQLTNEESTILIPPSNNSEKTERRDEVTVGDAAKDSEEDSKNDKTKESIAESNKQETIADPELIKLEENQKSEEHSIDQQIDKLNSISNSKSSSQKYSFVVAFGVSVFDNPKSLNVIDQLRYATYVTKIDETVENSVSYSKISYKTGKGTVEGWVRSQFLSDSLKPITGEEYKELSFEPVKKISGRISNVRGIYLTRSSVSNREKIAKWVSFAKSTNLNAFVIDVKDDEGFMLFKTNAAAKFVPSANDKAYYTKDEFKAIAKELKEKGFYLIARIVCFKDPSYARAHMDRAIVYKDTGAPYMGVYKVPWASAYDRQLWEYNVEVAKEAAEVGFDEIQYDYVRFPEIRKEERNKLDLRKPGNETFAEAIQKFLIYSKKELDEYNIPLAADIFGLVSTAVDDVGIGQYWEAVTNVVDYVCPMVYPSHYANGSFGLSVPDAYPYETIYRALSDGIRRNNHIPTPARIRPWLQSFTATWVRGHIVYDENAIRKQIKAAKDLGINEYMLWNASNNYKNMWYE</sequence>